<feature type="domain" description="Protein kinase" evidence="2">
    <location>
        <begin position="58"/>
        <end position="186"/>
    </location>
</feature>
<evidence type="ECO:0000313" key="4">
    <source>
        <dbReference type="Proteomes" id="UP001201812"/>
    </source>
</evidence>
<gene>
    <name evidence="3" type="ORF">DdX_15578</name>
</gene>
<dbReference type="Pfam" id="PF00069">
    <property type="entry name" value="Pkinase"/>
    <property type="match status" value="1"/>
</dbReference>
<protein>
    <submittedName>
        <fullName evidence="3">Protein kinase domain-containing protein</fullName>
    </submittedName>
</protein>
<dbReference type="EMBL" id="JAKKPZ010000102">
    <property type="protein sequence ID" value="KAI1702241.1"/>
    <property type="molecule type" value="Genomic_DNA"/>
</dbReference>
<keyword evidence="1" id="KW-0732">Signal</keyword>
<name>A0AAD4R0U7_9BILA</name>
<dbReference type="Gene3D" id="1.10.510.10">
    <property type="entry name" value="Transferase(Phosphotransferase) domain 1"/>
    <property type="match status" value="1"/>
</dbReference>
<dbReference type="Proteomes" id="UP001201812">
    <property type="component" value="Unassembled WGS sequence"/>
</dbReference>
<dbReference type="InterPro" id="IPR000719">
    <property type="entry name" value="Prot_kinase_dom"/>
</dbReference>
<evidence type="ECO:0000313" key="3">
    <source>
        <dbReference type="EMBL" id="KAI1702241.1"/>
    </source>
</evidence>
<dbReference type="SUPFAM" id="SSF56112">
    <property type="entry name" value="Protein kinase-like (PK-like)"/>
    <property type="match status" value="1"/>
</dbReference>
<organism evidence="3 4">
    <name type="scientific">Ditylenchus destructor</name>
    <dbReference type="NCBI Taxonomy" id="166010"/>
    <lineage>
        <taxon>Eukaryota</taxon>
        <taxon>Metazoa</taxon>
        <taxon>Ecdysozoa</taxon>
        <taxon>Nematoda</taxon>
        <taxon>Chromadorea</taxon>
        <taxon>Rhabditida</taxon>
        <taxon>Tylenchina</taxon>
        <taxon>Tylenchomorpha</taxon>
        <taxon>Sphaerularioidea</taxon>
        <taxon>Anguinidae</taxon>
        <taxon>Anguininae</taxon>
        <taxon>Ditylenchus</taxon>
    </lineage>
</organism>
<dbReference type="GO" id="GO:0005524">
    <property type="term" value="F:ATP binding"/>
    <property type="evidence" value="ECO:0007669"/>
    <property type="project" value="InterPro"/>
</dbReference>
<keyword evidence="4" id="KW-1185">Reference proteome</keyword>
<evidence type="ECO:0000259" key="2">
    <source>
        <dbReference type="Pfam" id="PF00069"/>
    </source>
</evidence>
<feature type="signal peptide" evidence="1">
    <location>
        <begin position="1"/>
        <end position="17"/>
    </location>
</feature>
<feature type="chain" id="PRO_5042273546" evidence="1">
    <location>
        <begin position="18"/>
        <end position="285"/>
    </location>
</feature>
<sequence>MLLLLLLFISQFLCTSATVELDATTGKITKINDVQYNNVNTFYDKISGARKVHFAACVKFGEVVIKDCAKSASIENERKVLEKLKLEKNDYAIHVHDIAEARDRIYFVEESGIPFEHVDKFDCDVMVRIWKAALHIIQYLHSKGIAHLDLLPINFVLVKQIHNGNHIVVLKVIDFEKSSMKENGSAPDHQDVKRDVNRVIDKMMRYVLERHRSLDSKECDSRTYAQIRHILDLYPEPSLDDLLKKNKYQMKEQNPPNDAGLPLNFVDYFDNNWQKMEANFRSTHV</sequence>
<reference evidence="3" key="1">
    <citation type="submission" date="2022-01" db="EMBL/GenBank/DDBJ databases">
        <title>Genome Sequence Resource for Two Populations of Ditylenchus destructor, the Migratory Endoparasitic Phytonematode.</title>
        <authorList>
            <person name="Zhang H."/>
            <person name="Lin R."/>
            <person name="Xie B."/>
        </authorList>
    </citation>
    <scope>NUCLEOTIDE SEQUENCE</scope>
    <source>
        <strain evidence="3">BazhouSP</strain>
    </source>
</reference>
<keyword evidence="3" id="KW-0808">Transferase</keyword>
<dbReference type="AlphaFoldDB" id="A0AAD4R0U7"/>
<dbReference type="InterPro" id="IPR011009">
    <property type="entry name" value="Kinase-like_dom_sf"/>
</dbReference>
<keyword evidence="3" id="KW-0418">Kinase</keyword>
<proteinExistence type="predicted"/>
<comment type="caution">
    <text evidence="3">The sequence shown here is derived from an EMBL/GenBank/DDBJ whole genome shotgun (WGS) entry which is preliminary data.</text>
</comment>
<dbReference type="GO" id="GO:0004672">
    <property type="term" value="F:protein kinase activity"/>
    <property type="evidence" value="ECO:0007669"/>
    <property type="project" value="InterPro"/>
</dbReference>
<accession>A0AAD4R0U7</accession>
<evidence type="ECO:0000256" key="1">
    <source>
        <dbReference type="SAM" id="SignalP"/>
    </source>
</evidence>